<dbReference type="AlphaFoldDB" id="A0A977KBF9"/>
<keyword evidence="2" id="KW-1185">Reference proteome</keyword>
<evidence type="ECO:0008006" key="3">
    <source>
        <dbReference type="Google" id="ProtNLM"/>
    </source>
</evidence>
<dbReference type="Proteomes" id="UP001063698">
    <property type="component" value="Chromosome"/>
</dbReference>
<accession>A0A977KBF9</accession>
<reference evidence="1" key="1">
    <citation type="submission" date="2013-11" db="EMBL/GenBank/DDBJ databases">
        <title>Comparative genomics of Ignicoccus.</title>
        <authorList>
            <person name="Podar M."/>
        </authorList>
    </citation>
    <scope>NUCLEOTIDE SEQUENCE</scope>
    <source>
        <strain evidence="1">DSM 13166</strain>
    </source>
</reference>
<protein>
    <recommendedName>
        <fullName evidence="3">ACT domain-containing protein</fullName>
    </recommendedName>
</protein>
<gene>
    <name evidence="1" type="ORF">IPA_00935</name>
</gene>
<dbReference type="Pfam" id="PF13710">
    <property type="entry name" value="ACT_5"/>
    <property type="match status" value="1"/>
</dbReference>
<organism evidence="1 2">
    <name type="scientific">Ignicoccus pacificus DSM 13166</name>
    <dbReference type="NCBI Taxonomy" id="940294"/>
    <lineage>
        <taxon>Archaea</taxon>
        <taxon>Thermoproteota</taxon>
        <taxon>Thermoprotei</taxon>
        <taxon>Desulfurococcales</taxon>
        <taxon>Desulfurococcaceae</taxon>
        <taxon>Ignicoccus</taxon>
    </lineage>
</organism>
<evidence type="ECO:0000313" key="1">
    <source>
        <dbReference type="EMBL" id="UXD22018.1"/>
    </source>
</evidence>
<evidence type="ECO:0000313" key="2">
    <source>
        <dbReference type="Proteomes" id="UP001063698"/>
    </source>
</evidence>
<proteinExistence type="predicted"/>
<name>A0A977KBF9_9CREN</name>
<dbReference type="EMBL" id="CP006868">
    <property type="protein sequence ID" value="UXD22018.1"/>
    <property type="molecule type" value="Genomic_DNA"/>
</dbReference>
<dbReference type="KEGG" id="ipc:IPA_00935"/>
<sequence length="97" mass="10853">MMGMEQETYVIKFSIYAAVDGGLDGLARAIHVVRKAPVQFHDMAVIDSGKTKEITLRVSGKKKDIDWLAKKLEKVVEVLEVKVQAMPTEVSLMILHQ</sequence>